<evidence type="ECO:0000313" key="2">
    <source>
        <dbReference type="EMBL" id="CRL11841.1"/>
    </source>
</evidence>
<sequence length="104" mass="10686">MTLSHWMLILLLAIAAFSIRVLGLFAGDAIRASRFAWVLDDVPGLLVVALVASSLAGQSALTWAAAAVALGVAYVTNHVILTMCVGGLAYAGLASAGPIWAVLH</sequence>
<keyword evidence="1" id="KW-0472">Membrane</keyword>
<dbReference type="RefSeq" id="WP_050673751.1">
    <property type="nucleotide sequence ID" value="NZ_CVRL01000035.1"/>
</dbReference>
<evidence type="ECO:0000313" key="3">
    <source>
        <dbReference type="Proteomes" id="UP000043764"/>
    </source>
</evidence>
<keyword evidence="3" id="KW-1185">Reference proteome</keyword>
<feature type="transmembrane region" description="Helical" evidence="1">
    <location>
        <begin position="47"/>
        <end position="72"/>
    </location>
</feature>
<dbReference type="STRING" id="481446.NIT7645_00458"/>
<dbReference type="AlphaFoldDB" id="A0A0H5D417"/>
<accession>A0A0H5D417</accession>
<evidence type="ECO:0000256" key="1">
    <source>
        <dbReference type="SAM" id="Phobius"/>
    </source>
</evidence>
<dbReference type="InterPro" id="IPR008407">
    <property type="entry name" value="Brnchd-chn_aa_trnsp_AzlD"/>
</dbReference>
<dbReference type="Proteomes" id="UP000043764">
    <property type="component" value="Unassembled WGS sequence"/>
</dbReference>
<gene>
    <name evidence="2" type="ORF">NIT7321_02711</name>
</gene>
<feature type="transmembrane region" description="Helical" evidence="1">
    <location>
        <begin position="79"/>
        <end position="103"/>
    </location>
</feature>
<name>A0A0H5D417_9RHOB</name>
<organism evidence="2 3">
    <name type="scientific">Phaeobacter italicus</name>
    <dbReference type="NCBI Taxonomy" id="481446"/>
    <lineage>
        <taxon>Bacteria</taxon>
        <taxon>Pseudomonadati</taxon>
        <taxon>Pseudomonadota</taxon>
        <taxon>Alphaproteobacteria</taxon>
        <taxon>Rhodobacterales</taxon>
        <taxon>Roseobacteraceae</taxon>
        <taxon>Phaeobacter</taxon>
    </lineage>
</organism>
<dbReference type="Pfam" id="PF05437">
    <property type="entry name" value="AzlD"/>
    <property type="match status" value="1"/>
</dbReference>
<protein>
    <submittedName>
        <fullName evidence="2">Branched-chain amino acid transport protein (AzlD)</fullName>
    </submittedName>
</protein>
<proteinExistence type="predicted"/>
<dbReference type="EMBL" id="CVRL01000035">
    <property type="protein sequence ID" value="CRL11841.1"/>
    <property type="molecule type" value="Genomic_DNA"/>
</dbReference>
<reference evidence="3" key="1">
    <citation type="submission" date="2015-05" db="EMBL/GenBank/DDBJ databases">
        <authorList>
            <person name="Rodrigo-Torres Lidia"/>
            <person name="Arahal R.David."/>
        </authorList>
    </citation>
    <scope>NUCLEOTIDE SEQUENCE [LARGE SCALE GENOMIC DNA]</scope>
    <source>
        <strain evidence="3">CECT 7321</strain>
    </source>
</reference>
<keyword evidence="1" id="KW-1133">Transmembrane helix</keyword>
<keyword evidence="1" id="KW-0812">Transmembrane</keyword>